<evidence type="ECO:0000313" key="2">
    <source>
        <dbReference type="Proteomes" id="UP000007519"/>
    </source>
</evidence>
<dbReference type="STRING" id="984262.SGRA_3775"/>
<dbReference type="OrthoDB" id="9827242at2"/>
<evidence type="ECO:0000313" key="1">
    <source>
        <dbReference type="EMBL" id="AFC26491.1"/>
    </source>
</evidence>
<proteinExistence type="predicted"/>
<gene>
    <name evidence="1" type="ordered locus">SGRA_3775</name>
</gene>
<dbReference type="Proteomes" id="UP000007519">
    <property type="component" value="Chromosome"/>
</dbReference>
<name>H6L8C7_SAPGL</name>
<dbReference type="EMBL" id="CP002831">
    <property type="protein sequence ID" value="AFC26491.1"/>
    <property type="molecule type" value="Genomic_DNA"/>
</dbReference>
<dbReference type="HOGENOM" id="CLU_1936647_0_0_10"/>
<protein>
    <submittedName>
        <fullName evidence="1">Uncharacterized protein</fullName>
    </submittedName>
</protein>
<dbReference type="AlphaFoldDB" id="H6L8C7"/>
<dbReference type="KEGG" id="sgn:SGRA_3775"/>
<keyword evidence="2" id="KW-1185">Reference proteome</keyword>
<accession>H6L8C7</accession>
<organism evidence="1 2">
    <name type="scientific">Saprospira grandis (strain Lewin)</name>
    <dbReference type="NCBI Taxonomy" id="984262"/>
    <lineage>
        <taxon>Bacteria</taxon>
        <taxon>Pseudomonadati</taxon>
        <taxon>Bacteroidota</taxon>
        <taxon>Saprospiria</taxon>
        <taxon>Saprospirales</taxon>
        <taxon>Saprospiraceae</taxon>
        <taxon>Saprospira</taxon>
    </lineage>
</organism>
<reference evidence="1 2" key="1">
    <citation type="journal article" date="2012" name="Stand. Genomic Sci.">
        <title>Complete genome sequencing and analysis of Saprospira grandis str. Lewin, a predatory marine bacterium.</title>
        <authorList>
            <person name="Saw J.H."/>
            <person name="Yuryev A."/>
            <person name="Kanbe M."/>
            <person name="Hou S."/>
            <person name="Young A.G."/>
            <person name="Aizawa S."/>
            <person name="Alam M."/>
        </authorList>
    </citation>
    <scope>NUCLEOTIDE SEQUENCE [LARGE SCALE GENOMIC DNA]</scope>
    <source>
        <strain evidence="1 2">Lewin</strain>
    </source>
</reference>
<sequence>MVNITVEDLKEVEFHDSTLLSLKIDFDNKWIEAEVELIYDEPKLTIQFSDFKNISLGEIEELDDCEINDVDFKPVPMTKRTEVTFVLLFGFGHRCSVLKFTFSDLKARFSDGVKTFDELQEIWSKHYYEE</sequence>